<evidence type="ECO:0000313" key="3">
    <source>
        <dbReference type="Proteomes" id="UP001198862"/>
    </source>
</evidence>
<feature type="signal peptide" evidence="1">
    <location>
        <begin position="1"/>
        <end position="23"/>
    </location>
</feature>
<accession>A0ABS8KSP5</accession>
<organism evidence="2 3">
    <name type="scientific">Reyranella aquatilis</name>
    <dbReference type="NCBI Taxonomy" id="2035356"/>
    <lineage>
        <taxon>Bacteria</taxon>
        <taxon>Pseudomonadati</taxon>
        <taxon>Pseudomonadota</taxon>
        <taxon>Alphaproteobacteria</taxon>
        <taxon>Hyphomicrobiales</taxon>
        <taxon>Reyranellaceae</taxon>
        <taxon>Reyranella</taxon>
    </lineage>
</organism>
<dbReference type="EMBL" id="JAJISD010000003">
    <property type="protein sequence ID" value="MCC8429100.1"/>
    <property type="molecule type" value="Genomic_DNA"/>
</dbReference>
<evidence type="ECO:0000313" key="2">
    <source>
        <dbReference type="EMBL" id="MCC8429100.1"/>
    </source>
</evidence>
<evidence type="ECO:0000256" key="1">
    <source>
        <dbReference type="SAM" id="SignalP"/>
    </source>
</evidence>
<feature type="chain" id="PRO_5046583619" description="DUF2846 domain-containing protein" evidence="1">
    <location>
        <begin position="24"/>
        <end position="158"/>
    </location>
</feature>
<dbReference type="Proteomes" id="UP001198862">
    <property type="component" value="Unassembled WGS sequence"/>
</dbReference>
<comment type="caution">
    <text evidence="2">The sequence shown here is derived from an EMBL/GenBank/DDBJ whole genome shotgun (WGS) entry which is preliminary data.</text>
</comment>
<gene>
    <name evidence="2" type="ORF">LJ725_08990</name>
</gene>
<dbReference type="PROSITE" id="PS51257">
    <property type="entry name" value="PROKAR_LIPOPROTEIN"/>
    <property type="match status" value="1"/>
</dbReference>
<dbReference type="RefSeq" id="WP_230550315.1">
    <property type="nucleotide sequence ID" value="NZ_JAJISD010000003.1"/>
</dbReference>
<keyword evidence="1" id="KW-0732">Signal</keyword>
<proteinExistence type="predicted"/>
<evidence type="ECO:0008006" key="4">
    <source>
        <dbReference type="Google" id="ProtNLM"/>
    </source>
</evidence>
<name>A0ABS8KSP5_9HYPH</name>
<keyword evidence="3" id="KW-1185">Reference proteome</keyword>
<sequence>MRTLGLLLTVASLLAGCATVPMAGTGADAEGKRLDPPPPGRSALYVYRSSMLGTEAIFNIADNQQPVGALADRTWIRVDVAPGPHVVACSIQSYAPLTQDPALAATVNLAPGETRFVEAVIWPGLPLNPRCRTTEVAPDQGRAAVAAGNRAMGAGWSN</sequence>
<protein>
    <recommendedName>
        <fullName evidence="4">DUF2846 domain-containing protein</fullName>
    </recommendedName>
</protein>
<reference evidence="2 3" key="1">
    <citation type="submission" date="2021-11" db="EMBL/GenBank/DDBJ databases">
        <authorList>
            <person name="Lee D.-H."/>
            <person name="Kim S.-B."/>
        </authorList>
    </citation>
    <scope>NUCLEOTIDE SEQUENCE [LARGE SCALE GENOMIC DNA]</scope>
    <source>
        <strain evidence="2 3">KCTC 52223</strain>
    </source>
</reference>